<organism evidence="1 2">
    <name type="scientific">Emiliania huxleyi (strain CCMP1516)</name>
    <dbReference type="NCBI Taxonomy" id="280463"/>
    <lineage>
        <taxon>Eukaryota</taxon>
        <taxon>Haptista</taxon>
        <taxon>Haptophyta</taxon>
        <taxon>Prymnesiophyceae</taxon>
        <taxon>Isochrysidales</taxon>
        <taxon>Noelaerhabdaceae</taxon>
        <taxon>Emiliania</taxon>
    </lineage>
</organism>
<dbReference type="AlphaFoldDB" id="A0A0D3K2J8"/>
<evidence type="ECO:0000313" key="1">
    <source>
        <dbReference type="EnsemblProtists" id="EOD29983"/>
    </source>
</evidence>
<dbReference type="PaxDb" id="2903-EOD29983"/>
<name>A0A0D3K2J8_EMIH1</name>
<dbReference type="RefSeq" id="XP_005784922.1">
    <property type="nucleotide sequence ID" value="XM_005784865.1"/>
</dbReference>
<dbReference type="HOGENOM" id="CLU_1542917_0_0_1"/>
<keyword evidence="2" id="KW-1185">Reference proteome</keyword>
<dbReference type="KEGG" id="ehx:EMIHUDRAFT_434469"/>
<protein>
    <submittedName>
        <fullName evidence="1">Uncharacterized protein</fullName>
    </submittedName>
</protein>
<dbReference type="GeneID" id="17275257"/>
<reference evidence="1" key="2">
    <citation type="submission" date="2024-10" db="UniProtKB">
        <authorList>
            <consortium name="EnsemblProtists"/>
        </authorList>
    </citation>
    <scope>IDENTIFICATION</scope>
</reference>
<reference evidence="2" key="1">
    <citation type="journal article" date="2013" name="Nature">
        <title>Pan genome of the phytoplankton Emiliania underpins its global distribution.</title>
        <authorList>
            <person name="Read B.A."/>
            <person name="Kegel J."/>
            <person name="Klute M.J."/>
            <person name="Kuo A."/>
            <person name="Lefebvre S.C."/>
            <person name="Maumus F."/>
            <person name="Mayer C."/>
            <person name="Miller J."/>
            <person name="Monier A."/>
            <person name="Salamov A."/>
            <person name="Young J."/>
            <person name="Aguilar M."/>
            <person name="Claverie J.M."/>
            <person name="Frickenhaus S."/>
            <person name="Gonzalez K."/>
            <person name="Herman E.K."/>
            <person name="Lin Y.C."/>
            <person name="Napier J."/>
            <person name="Ogata H."/>
            <person name="Sarno A.F."/>
            <person name="Shmutz J."/>
            <person name="Schroeder D."/>
            <person name="de Vargas C."/>
            <person name="Verret F."/>
            <person name="von Dassow P."/>
            <person name="Valentin K."/>
            <person name="Van de Peer Y."/>
            <person name="Wheeler G."/>
            <person name="Dacks J.B."/>
            <person name="Delwiche C.F."/>
            <person name="Dyhrman S.T."/>
            <person name="Glockner G."/>
            <person name="John U."/>
            <person name="Richards T."/>
            <person name="Worden A.Z."/>
            <person name="Zhang X."/>
            <person name="Grigoriev I.V."/>
            <person name="Allen A.E."/>
            <person name="Bidle K."/>
            <person name="Borodovsky M."/>
            <person name="Bowler C."/>
            <person name="Brownlee C."/>
            <person name="Cock J.M."/>
            <person name="Elias M."/>
            <person name="Gladyshev V.N."/>
            <person name="Groth M."/>
            <person name="Guda C."/>
            <person name="Hadaegh A."/>
            <person name="Iglesias-Rodriguez M.D."/>
            <person name="Jenkins J."/>
            <person name="Jones B.M."/>
            <person name="Lawson T."/>
            <person name="Leese F."/>
            <person name="Lindquist E."/>
            <person name="Lobanov A."/>
            <person name="Lomsadze A."/>
            <person name="Malik S.B."/>
            <person name="Marsh M.E."/>
            <person name="Mackinder L."/>
            <person name="Mock T."/>
            <person name="Mueller-Roeber B."/>
            <person name="Pagarete A."/>
            <person name="Parker M."/>
            <person name="Probert I."/>
            <person name="Quesneville H."/>
            <person name="Raines C."/>
            <person name="Rensing S.A."/>
            <person name="Riano-Pachon D.M."/>
            <person name="Richier S."/>
            <person name="Rokitta S."/>
            <person name="Shiraiwa Y."/>
            <person name="Soanes D.M."/>
            <person name="van der Giezen M."/>
            <person name="Wahlund T.M."/>
            <person name="Williams B."/>
            <person name="Wilson W."/>
            <person name="Wolfe G."/>
            <person name="Wurch L.L."/>
        </authorList>
    </citation>
    <scope>NUCLEOTIDE SEQUENCE</scope>
</reference>
<evidence type="ECO:0000313" key="2">
    <source>
        <dbReference type="Proteomes" id="UP000013827"/>
    </source>
</evidence>
<dbReference type="EnsemblProtists" id="EOD32493">
    <property type="protein sequence ID" value="EOD32493"/>
    <property type="gene ID" value="EMIHUDRAFT_441921"/>
</dbReference>
<proteinExistence type="predicted"/>
<accession>A0A0D3K2J8</accession>
<dbReference type="RefSeq" id="XP_005782412.1">
    <property type="nucleotide sequence ID" value="XM_005782355.1"/>
</dbReference>
<dbReference type="KEGG" id="ehx:EMIHUDRAFT_441921"/>
<dbReference type="GeneID" id="17277766"/>
<dbReference type="EnsemblProtists" id="EOD29983">
    <property type="protein sequence ID" value="EOD29983"/>
    <property type="gene ID" value="EMIHUDRAFT_434469"/>
</dbReference>
<sequence length="174" mass="18063">MSTADESIKQAVKSGAIVVGLGRAAGPAADALREALGAHARECADDDWEASRVNHLCLVVECGPTGACCEAAEKFMREVRRSDGYSVYSEIIRRRVAVLALGRPGAVAGAGKAARLEGVEEALLKRGGCTRLLPPPSIGTVESASGVAALPWTRKAVEALAALAPQPHEPEPVE</sequence>
<dbReference type="Proteomes" id="UP000013827">
    <property type="component" value="Unassembled WGS sequence"/>
</dbReference>